<evidence type="ECO:0000259" key="5">
    <source>
        <dbReference type="Pfam" id="PF14479"/>
    </source>
</evidence>
<feature type="domain" description="Prion-inhibition and propagation HeLo" evidence="5">
    <location>
        <begin position="8"/>
        <end position="205"/>
    </location>
</feature>
<protein>
    <recommendedName>
        <fullName evidence="5">Prion-inhibition and propagation HeLo domain-containing protein</fullName>
    </recommendedName>
</protein>
<evidence type="ECO:0000313" key="6">
    <source>
        <dbReference type="EMBL" id="KAK0383978.1"/>
    </source>
</evidence>
<dbReference type="PANTHER" id="PTHR42345:SF2">
    <property type="entry name" value="HELICASE-LIKE PROTEIN"/>
    <property type="match status" value="1"/>
</dbReference>
<comment type="caution">
    <text evidence="6">The sequence shown here is derived from an EMBL/GenBank/DDBJ whole genome shotgun (WGS) entry which is preliminary data.</text>
</comment>
<proteinExistence type="predicted"/>
<feature type="chain" id="PRO_5041469760" description="Prion-inhibition and propagation HeLo domain-containing protein" evidence="4">
    <location>
        <begin position="22"/>
        <end position="1110"/>
    </location>
</feature>
<keyword evidence="2" id="KW-0175">Coiled coil</keyword>
<dbReference type="InterPro" id="IPR019734">
    <property type="entry name" value="TPR_rpt"/>
</dbReference>
<dbReference type="SMART" id="SM00028">
    <property type="entry name" value="TPR"/>
    <property type="match status" value="3"/>
</dbReference>
<evidence type="ECO:0000256" key="1">
    <source>
        <dbReference type="PROSITE-ProRule" id="PRU00339"/>
    </source>
</evidence>
<evidence type="ECO:0000256" key="3">
    <source>
        <dbReference type="SAM" id="MobiDB-lite"/>
    </source>
</evidence>
<dbReference type="PANTHER" id="PTHR42345">
    <property type="entry name" value="TPR_REGION DOMAIN-CONTAINING PROTEIN"/>
    <property type="match status" value="1"/>
</dbReference>
<feature type="compositionally biased region" description="Basic and acidic residues" evidence="3">
    <location>
        <begin position="269"/>
        <end position="288"/>
    </location>
</feature>
<feature type="compositionally biased region" description="Acidic residues" evidence="3">
    <location>
        <begin position="248"/>
        <end position="268"/>
    </location>
</feature>
<feature type="signal peptide" evidence="4">
    <location>
        <begin position="1"/>
        <end position="21"/>
    </location>
</feature>
<dbReference type="Pfam" id="PF14479">
    <property type="entry name" value="HeLo"/>
    <property type="match status" value="1"/>
</dbReference>
<gene>
    <name evidence="6" type="ORF">NLU13_8067</name>
</gene>
<keyword evidence="4" id="KW-0732">Signal</keyword>
<reference evidence="6" key="1">
    <citation type="submission" date="2022-10" db="EMBL/GenBank/DDBJ databases">
        <title>Determination and structural analysis of whole genome sequence of Sarocladium strictum F4-1.</title>
        <authorList>
            <person name="Hu L."/>
            <person name="Jiang Y."/>
        </authorList>
    </citation>
    <scope>NUCLEOTIDE SEQUENCE</scope>
    <source>
        <strain evidence="6">F4-1</strain>
    </source>
</reference>
<accession>A0AA39GAY7</accession>
<dbReference type="InterPro" id="IPR011990">
    <property type="entry name" value="TPR-like_helical_dom_sf"/>
</dbReference>
<evidence type="ECO:0000256" key="2">
    <source>
        <dbReference type="SAM" id="Coils"/>
    </source>
</evidence>
<evidence type="ECO:0000256" key="4">
    <source>
        <dbReference type="SAM" id="SignalP"/>
    </source>
</evidence>
<evidence type="ECO:0000313" key="7">
    <source>
        <dbReference type="Proteomes" id="UP001175261"/>
    </source>
</evidence>
<feature type="repeat" description="TPR" evidence="1">
    <location>
        <begin position="591"/>
        <end position="624"/>
    </location>
</feature>
<dbReference type="AlphaFoldDB" id="A0AA39GAY7"/>
<keyword evidence="1" id="KW-0802">TPR repeat</keyword>
<dbReference type="InterPro" id="IPR029498">
    <property type="entry name" value="HeLo_dom"/>
</dbReference>
<dbReference type="PROSITE" id="PS50005">
    <property type="entry name" value="TPR"/>
    <property type="match status" value="2"/>
</dbReference>
<dbReference type="Gene3D" id="1.25.40.10">
    <property type="entry name" value="Tetratricopeptide repeat domain"/>
    <property type="match status" value="1"/>
</dbReference>
<sequence length="1110" mass="125191">MADVAGIVLGVVALWKTCVQVFETIEATEKYGMDYEILSVKLEVERIRLLNWGEAVGFGDDPQSTGPHPDLAKEHVRLTVTRVLGCIKSTFEGTDLLQTKYGLEAGTTPTDEATGAAHRLMLDSVFRESYERVRAHARDRQKGTTLGRRTVWAIKDKTKFRNMIVEIRGFNDSLETLFRGVRESTEIRMVQDISSSDSTAGLQLIQDAMAGEHQILSDQASARIEVLTAAQSSTARTELLSAELDTVSLEEEPVQEDAAWEDVNEDEADAKSDTTKLPPPREKSEWENRAAKVDTYAKRKRKGTLIVSLHGPHEYSSRVSTSCGWEGENYEEDSPWTTRSHGHVSLKHSAFKAYWKKRYMTMAGRKRMDYDYHTEEGSVLFDVESYQHFENIHPGTVTVEGFALEAWSYEENHHPKGDKTIFVSCADPGPIEGKQLLRRVHELQTSLPKWGWATEEDRESLIEFMGDGDMYARGDYDRGFYFSKFFSWLNRRDVFVDFLQTSSVGAEWTSNGISSFWNLLWQVIVGYELLRRLNNKTDRDDGYTFGFTARVLGTVIISDAFINNVRLVLSDMKLKPADIKKPDSPEDAARAEKFKAQGNEAMARKDYEKAVHLYTEAIRIDSSNAVYRCNRSAASNSQEKYENAIEDAYLSTRLDPKYAKAWTRLGAACLKTGRIKTAEDAYKRAGQLQSGANQQVVQQGLTQAKEEAERQIAAIDKEADKSKQHRLRKDLISQEWDTLMMLKSIDLHSNVHEQQVEGMLYFAELIKWPFINETREFAEEAYGDLRGGKTLPIDLHDWLFGLVLPGKWFAFKIMSALVLCTPSLSSSLGVAPYFDCGLATPTKSYWRSRTVLGRVLGCLPGVQSLCGWLGPCPPVEFDPPPEDGRACRHVRLKYRQVTPVGGEKSDVIELGGGLWRDTQLGKDEELSHWIEEMTDPDNWLIPEPPVKDISTCTLKTIRLKRDMSSSEAEDDEQKAIYRAQLFFRMDDSTELIRFSLFTNPLFITLPPCHVGPKGAHELHLRELHRYDHRHVWSVGQLKGHTAESSEGSEVVIINATGAGSELLARAWCSERGKNAVIRNVGGPCYTCTVRAAGEKGLRTGVVIWVSSDWA</sequence>
<feature type="region of interest" description="Disordered" evidence="3">
    <location>
        <begin position="248"/>
        <end position="288"/>
    </location>
</feature>
<feature type="coiled-coil region" evidence="2">
    <location>
        <begin position="698"/>
        <end position="725"/>
    </location>
</feature>
<dbReference type="InterPro" id="IPR038305">
    <property type="entry name" value="HeLo_sf"/>
</dbReference>
<organism evidence="6 7">
    <name type="scientific">Sarocladium strictum</name>
    <name type="common">Black bundle disease fungus</name>
    <name type="synonym">Acremonium strictum</name>
    <dbReference type="NCBI Taxonomy" id="5046"/>
    <lineage>
        <taxon>Eukaryota</taxon>
        <taxon>Fungi</taxon>
        <taxon>Dikarya</taxon>
        <taxon>Ascomycota</taxon>
        <taxon>Pezizomycotina</taxon>
        <taxon>Sordariomycetes</taxon>
        <taxon>Hypocreomycetidae</taxon>
        <taxon>Hypocreales</taxon>
        <taxon>Sarocladiaceae</taxon>
        <taxon>Sarocladium</taxon>
    </lineage>
</organism>
<feature type="repeat" description="TPR" evidence="1">
    <location>
        <begin position="659"/>
        <end position="692"/>
    </location>
</feature>
<dbReference type="SUPFAM" id="SSF48452">
    <property type="entry name" value="TPR-like"/>
    <property type="match status" value="1"/>
</dbReference>
<dbReference type="Proteomes" id="UP001175261">
    <property type="component" value="Unassembled WGS sequence"/>
</dbReference>
<dbReference type="EMBL" id="JAPDFR010000008">
    <property type="protein sequence ID" value="KAK0383978.1"/>
    <property type="molecule type" value="Genomic_DNA"/>
</dbReference>
<keyword evidence="7" id="KW-1185">Reference proteome</keyword>
<dbReference type="Gene3D" id="1.20.120.1020">
    <property type="entry name" value="Prion-inhibition and propagation, HeLo domain"/>
    <property type="match status" value="1"/>
</dbReference>
<name>A0AA39GAY7_SARSR</name>